<dbReference type="PANTHER" id="PTHR13799">
    <property type="entry name" value="NGG1 INTERACTING FACTOR 3"/>
    <property type="match status" value="1"/>
</dbReference>
<dbReference type="InterPro" id="IPR036069">
    <property type="entry name" value="DUF34/NIF3_sf"/>
</dbReference>
<dbReference type="InterPro" id="IPR002678">
    <property type="entry name" value="DUF34/NIF3"/>
</dbReference>
<feature type="binding site" evidence="6">
    <location>
        <position position="127"/>
    </location>
    <ligand>
        <name>a divalent metal cation</name>
        <dbReference type="ChEBI" id="CHEBI:60240"/>
        <label>1</label>
    </ligand>
</feature>
<evidence type="ECO:0000256" key="3">
    <source>
        <dbReference type="ARBA" id="ARBA00022112"/>
    </source>
</evidence>
<evidence type="ECO:0000256" key="4">
    <source>
        <dbReference type="ARBA" id="ARBA00022723"/>
    </source>
</evidence>
<keyword evidence="4 5" id="KW-0479">Metal-binding</keyword>
<evidence type="ECO:0000256" key="1">
    <source>
        <dbReference type="ARBA" id="ARBA00006964"/>
    </source>
</evidence>
<accession>A0A086ZJY0</accession>
<keyword evidence="8" id="KW-1185">Reference proteome</keyword>
<dbReference type="EMBL" id="JGYP01000001">
    <property type="protein sequence ID" value="KFI46830.1"/>
    <property type="molecule type" value="Genomic_DNA"/>
</dbReference>
<organism evidence="7 8">
    <name type="scientific">Bifidobacterium bohemicum DSM 22767</name>
    <dbReference type="NCBI Taxonomy" id="1437606"/>
    <lineage>
        <taxon>Bacteria</taxon>
        <taxon>Bacillati</taxon>
        <taxon>Actinomycetota</taxon>
        <taxon>Actinomycetes</taxon>
        <taxon>Bifidobacteriales</taxon>
        <taxon>Bifidobacteriaceae</taxon>
        <taxon>Bifidobacterium</taxon>
    </lineage>
</organism>
<evidence type="ECO:0000313" key="7">
    <source>
        <dbReference type="EMBL" id="KFI46830.1"/>
    </source>
</evidence>
<dbReference type="RefSeq" id="WP_074428494.1">
    <property type="nucleotide sequence ID" value="NZ_JDUS01000001.1"/>
</dbReference>
<proteinExistence type="inferred from homology"/>
<dbReference type="Proteomes" id="UP000029096">
    <property type="component" value="Unassembled WGS sequence"/>
</dbReference>
<sequence length="372" mass="39884">MVTASYGESEHPRERALLSADAKAPTLAEVVRVLQTLYPLQYAESWDHPGLIVGDPTDPVRRIVFAVDPTMATIDRALEAGADLIVCHHPLLFRSVHEVSGFGVHGAIVGKLYRGHCALWVGHTNADAAFRGVGQAAADAFGLVEERPLVVTGQQNGMQIGIGRVGYLAEPMTLRAFAQHVADVVPKTEYGIEVAGDLEALVTKVAILPGSGDSEFDQVRAADADVYVTSDLRHHPATDALEQARHEAALRRAGVDVGKMTERRDDADVEFDSDDANASGKFDVFSGTACVEAAGSGHYVGIGAQNRVESVGAADVMRPALINTPHSAIESMWFDYAAQDVPAAIERVTGYRPDVVRLTESTDPWLLVLGRD</sequence>
<dbReference type="PANTHER" id="PTHR13799:SF14">
    <property type="entry name" value="GTP CYCLOHYDROLASE 1 TYPE 2 HOMOLOG"/>
    <property type="match status" value="1"/>
</dbReference>
<dbReference type="AlphaFoldDB" id="A0A086ZJY0"/>
<comment type="similarity">
    <text evidence="1 5">Belongs to the GTP cyclohydrolase I type 2/NIF3 family.</text>
</comment>
<dbReference type="SUPFAM" id="SSF102705">
    <property type="entry name" value="NIF3 (NGG1p interacting factor 3)-like"/>
    <property type="match status" value="1"/>
</dbReference>
<dbReference type="PIRSF" id="PIRSF037489">
    <property type="entry name" value="UCP037489_NIF3_YqfO"/>
    <property type="match status" value="1"/>
</dbReference>
<protein>
    <recommendedName>
        <fullName evidence="3 5">GTP cyclohydrolase 1 type 2 homolog</fullName>
    </recommendedName>
</protein>
<evidence type="ECO:0000256" key="5">
    <source>
        <dbReference type="PIRNR" id="PIRNR037489"/>
    </source>
</evidence>
<comment type="caution">
    <text evidence="7">The sequence shown here is derived from an EMBL/GenBank/DDBJ whole genome shotgun (WGS) entry which is preliminary data.</text>
</comment>
<evidence type="ECO:0000256" key="2">
    <source>
        <dbReference type="ARBA" id="ARBA00011643"/>
    </source>
</evidence>
<feature type="binding site" evidence="6">
    <location>
        <position position="88"/>
    </location>
    <ligand>
        <name>a divalent metal cation</name>
        <dbReference type="ChEBI" id="CHEBI:60240"/>
        <label>1</label>
    </ligand>
</feature>
<name>A0A086ZJY0_9BIFI</name>
<dbReference type="Gene3D" id="3.40.1390.30">
    <property type="entry name" value="NIF3 (NGG1p interacting factor 3)-like"/>
    <property type="match status" value="2"/>
</dbReference>
<dbReference type="STRING" id="1437606.BBOH_0304"/>
<gene>
    <name evidence="7" type="ORF">BBOH_0304</name>
</gene>
<comment type="subunit">
    <text evidence="2">Homohexamer.</text>
</comment>
<evidence type="ECO:0000256" key="6">
    <source>
        <dbReference type="PIRSR" id="PIRSR602678-1"/>
    </source>
</evidence>
<evidence type="ECO:0000313" key="8">
    <source>
        <dbReference type="Proteomes" id="UP000029096"/>
    </source>
</evidence>
<dbReference type="GO" id="GO:0046872">
    <property type="term" value="F:metal ion binding"/>
    <property type="evidence" value="ECO:0007669"/>
    <property type="project" value="UniProtKB-UniRule"/>
</dbReference>
<feature type="binding site" evidence="6">
    <location>
        <position position="89"/>
    </location>
    <ligand>
        <name>a divalent metal cation</name>
        <dbReference type="ChEBI" id="CHEBI:60240"/>
        <label>1</label>
    </ligand>
</feature>
<dbReference type="NCBIfam" id="TIGR00486">
    <property type="entry name" value="YbgI_SA1388"/>
    <property type="match status" value="1"/>
</dbReference>
<dbReference type="InterPro" id="IPR017221">
    <property type="entry name" value="DUF34/NIF3_bac"/>
</dbReference>
<dbReference type="GO" id="GO:0005737">
    <property type="term" value="C:cytoplasm"/>
    <property type="evidence" value="ECO:0007669"/>
    <property type="project" value="TreeGrafter"/>
</dbReference>
<reference evidence="7 8" key="1">
    <citation type="submission" date="2014-03" db="EMBL/GenBank/DDBJ databases">
        <title>Genomics of Bifidobacteria.</title>
        <authorList>
            <person name="Ventura M."/>
            <person name="Milani C."/>
            <person name="Lugli G.A."/>
        </authorList>
    </citation>
    <scope>NUCLEOTIDE SEQUENCE [LARGE SCALE GENOMIC DNA]</scope>
    <source>
        <strain evidence="7 8">DSM 22767</strain>
    </source>
</reference>
<dbReference type="FunFam" id="3.40.1390.30:FF:000001">
    <property type="entry name" value="GTP cyclohydrolase 1 type 2"/>
    <property type="match status" value="1"/>
</dbReference>
<dbReference type="eggNOG" id="COG0327">
    <property type="taxonomic scope" value="Bacteria"/>
</dbReference>
<dbReference type="Pfam" id="PF01784">
    <property type="entry name" value="DUF34_NIF3"/>
    <property type="match status" value="1"/>
</dbReference>